<evidence type="ECO:0000259" key="5">
    <source>
        <dbReference type="Pfam" id="PF25062"/>
    </source>
</evidence>
<evidence type="ECO:0000313" key="7">
    <source>
        <dbReference type="EMBL" id="ESO04537.1"/>
    </source>
</evidence>
<dbReference type="GeneID" id="20203948"/>
<dbReference type="Pfam" id="PF25062">
    <property type="entry name" value="ARM_TT21_N"/>
    <property type="match status" value="1"/>
</dbReference>
<dbReference type="InterPro" id="IPR019734">
    <property type="entry name" value="TPR_rpt"/>
</dbReference>
<dbReference type="InParanoid" id="T1F549"/>
<dbReference type="EMBL" id="AMQM01004101">
    <property type="status" value="NOT_ANNOTATED_CDS"/>
    <property type="molecule type" value="Genomic_DNA"/>
</dbReference>
<dbReference type="CTD" id="20203948"/>
<reference evidence="9" key="1">
    <citation type="submission" date="2012-12" db="EMBL/GenBank/DDBJ databases">
        <authorList>
            <person name="Hellsten U."/>
            <person name="Grimwood J."/>
            <person name="Chapman J.A."/>
            <person name="Shapiro H."/>
            <person name="Aerts A."/>
            <person name="Otillar R.P."/>
            <person name="Terry A.Y."/>
            <person name="Boore J.L."/>
            <person name="Simakov O."/>
            <person name="Marletaz F."/>
            <person name="Cho S.-J."/>
            <person name="Edsinger-Gonzales E."/>
            <person name="Havlak P."/>
            <person name="Kuo D.-H."/>
            <person name="Larsson T."/>
            <person name="Lv J."/>
            <person name="Arendt D."/>
            <person name="Savage R."/>
            <person name="Osoegawa K."/>
            <person name="de Jong P."/>
            <person name="Lindberg D.R."/>
            <person name="Seaver E.C."/>
            <person name="Weisblat D.A."/>
            <person name="Putnam N.H."/>
            <person name="Grigoriev I.V."/>
            <person name="Rokhsar D.S."/>
        </authorList>
    </citation>
    <scope>NUCLEOTIDE SEQUENCE</scope>
</reference>
<evidence type="ECO:0000313" key="9">
    <source>
        <dbReference type="Proteomes" id="UP000015101"/>
    </source>
</evidence>
<evidence type="ECO:0000256" key="4">
    <source>
        <dbReference type="PROSITE-ProRule" id="PRU00339"/>
    </source>
</evidence>
<dbReference type="PANTHER" id="PTHR14699">
    <property type="entry name" value="STI2 PROTEIN-RELATED"/>
    <property type="match status" value="1"/>
</dbReference>
<dbReference type="SMART" id="SM00028">
    <property type="entry name" value="TPR"/>
    <property type="match status" value="3"/>
</dbReference>
<evidence type="ECO:0000313" key="8">
    <source>
        <dbReference type="EnsemblMetazoa" id="HelroP172188"/>
    </source>
</evidence>
<dbReference type="AlphaFoldDB" id="T1F549"/>
<feature type="domain" description="Tetratricopeptide repeat protein 21A/21B N-terminal ARM repeat" evidence="5">
    <location>
        <begin position="3"/>
        <end position="163"/>
    </location>
</feature>
<dbReference type="KEGG" id="hro:HELRODRAFT_172188"/>
<organism evidence="8 9">
    <name type="scientific">Helobdella robusta</name>
    <name type="common">Californian leech</name>
    <dbReference type="NCBI Taxonomy" id="6412"/>
    <lineage>
        <taxon>Eukaryota</taxon>
        <taxon>Metazoa</taxon>
        <taxon>Spiralia</taxon>
        <taxon>Lophotrochozoa</taxon>
        <taxon>Annelida</taxon>
        <taxon>Clitellata</taxon>
        <taxon>Hirudinea</taxon>
        <taxon>Rhynchobdellida</taxon>
        <taxon>Glossiphoniidae</taxon>
        <taxon>Helobdella</taxon>
    </lineage>
</organism>
<dbReference type="Proteomes" id="UP000015101">
    <property type="component" value="Unassembled WGS sequence"/>
</dbReference>
<evidence type="ECO:0008006" key="10">
    <source>
        <dbReference type="Google" id="ProtNLM"/>
    </source>
</evidence>
<gene>
    <name evidence="8" type="primary">20203948</name>
    <name evidence="7" type="ORF">HELRODRAFT_172188</name>
</gene>
<dbReference type="InterPro" id="IPR040364">
    <property type="entry name" value="TTC21A/TTC21B"/>
</dbReference>
<protein>
    <recommendedName>
        <fullName evidence="10">Tetratricopeptide repeat protein</fullName>
    </recommendedName>
</protein>
<proteinExistence type="inferred from homology"/>
<dbReference type="EMBL" id="AMQM01004102">
    <property type="status" value="NOT_ANNOTATED_CDS"/>
    <property type="molecule type" value="Genomic_DNA"/>
</dbReference>
<accession>T1F549</accession>
<dbReference type="SUPFAM" id="SSF81901">
    <property type="entry name" value="HCP-like"/>
    <property type="match status" value="1"/>
</dbReference>
<dbReference type="OrthoDB" id="10259630at2759"/>
<dbReference type="PANTHER" id="PTHR14699:SF0">
    <property type="entry name" value="TETRATRICOPEPTIDE REPEAT PROTEIN 21 HOMOLOG"/>
    <property type="match status" value="1"/>
</dbReference>
<dbReference type="Gene3D" id="1.25.40.10">
    <property type="entry name" value="Tetratricopeptide repeat domain"/>
    <property type="match status" value="2"/>
</dbReference>
<evidence type="ECO:0000256" key="3">
    <source>
        <dbReference type="ARBA" id="ARBA00022803"/>
    </source>
</evidence>
<dbReference type="HOGENOM" id="CLU_1125594_0_0_1"/>
<dbReference type="PROSITE" id="PS50005">
    <property type="entry name" value="TPR"/>
    <property type="match status" value="1"/>
</dbReference>
<dbReference type="InterPro" id="IPR056836">
    <property type="entry name" value="ARM_TT21_4th"/>
</dbReference>
<keyword evidence="3 4" id="KW-0802">TPR repeat</keyword>
<name>T1F549_HELRO</name>
<evidence type="ECO:0000256" key="1">
    <source>
        <dbReference type="ARBA" id="ARBA00010935"/>
    </source>
</evidence>
<feature type="repeat" description="TPR" evidence="4">
    <location>
        <begin position="177"/>
        <end position="210"/>
    </location>
</feature>
<comment type="similarity">
    <text evidence="1">Belongs to the TTC21 family.</text>
</comment>
<evidence type="ECO:0000256" key="2">
    <source>
        <dbReference type="ARBA" id="ARBA00022737"/>
    </source>
</evidence>
<evidence type="ECO:0000259" key="6">
    <source>
        <dbReference type="Pfam" id="PF25068"/>
    </source>
</evidence>
<dbReference type="RefSeq" id="XP_009017116.1">
    <property type="nucleotide sequence ID" value="XM_009018868.1"/>
</dbReference>
<reference evidence="7 9" key="2">
    <citation type="journal article" date="2013" name="Nature">
        <title>Insights into bilaterian evolution from three spiralian genomes.</title>
        <authorList>
            <person name="Simakov O."/>
            <person name="Marletaz F."/>
            <person name="Cho S.J."/>
            <person name="Edsinger-Gonzales E."/>
            <person name="Havlak P."/>
            <person name="Hellsten U."/>
            <person name="Kuo D.H."/>
            <person name="Larsson T."/>
            <person name="Lv J."/>
            <person name="Arendt D."/>
            <person name="Savage R."/>
            <person name="Osoegawa K."/>
            <person name="de Jong P."/>
            <person name="Grimwood J."/>
            <person name="Chapman J.A."/>
            <person name="Shapiro H."/>
            <person name="Aerts A."/>
            <person name="Otillar R.P."/>
            <person name="Terry A.Y."/>
            <person name="Boore J.L."/>
            <person name="Grigoriev I.V."/>
            <person name="Lindberg D.R."/>
            <person name="Seaver E.C."/>
            <person name="Weisblat D.A."/>
            <person name="Putnam N.H."/>
            <person name="Rokhsar D.S."/>
        </authorList>
    </citation>
    <scope>NUCLEOTIDE SEQUENCE</scope>
</reference>
<dbReference type="InterPro" id="IPR011990">
    <property type="entry name" value="TPR-like_helical_dom_sf"/>
</dbReference>
<feature type="domain" description="Tetratricopeptide repeat protein 21A/21B fourth ARM" evidence="6">
    <location>
        <begin position="213"/>
        <end position="247"/>
    </location>
</feature>
<reference evidence="8" key="3">
    <citation type="submission" date="2015-06" db="UniProtKB">
        <authorList>
            <consortium name="EnsemblMetazoa"/>
        </authorList>
    </citation>
    <scope>IDENTIFICATION</scope>
</reference>
<sequence length="247" mass="28423">MKEKDAIQILESKLKTERKEGNAKSYYYAGLLLMMLRKPDKAREYIDRSIKMNLCYLDKQIFALKGWLDLNHPDMAVSKKSHLFFDRSLGVEGKQHPDAILGKVKYIQLHNNNSTNNTNKKTSADDEILELINQLIVTYGQYLPGLIEKMRQNMLTKNWEQVLDNAQRDLYEKSPSIETGVLLGDAYMEVQQPDKAIESYEVSIKKNPKDPVLANKIGQALVKTHQYGRAIIYYEASLKQSGQHTLR</sequence>
<dbReference type="EMBL" id="KB096457">
    <property type="protein sequence ID" value="ESO04537.1"/>
    <property type="molecule type" value="Genomic_DNA"/>
</dbReference>
<dbReference type="STRING" id="6412.T1F549"/>
<dbReference type="InterPro" id="IPR056833">
    <property type="entry name" value="ARM_TT21_N"/>
</dbReference>
<keyword evidence="2" id="KW-0677">Repeat</keyword>
<keyword evidence="9" id="KW-1185">Reference proteome</keyword>
<dbReference type="Pfam" id="PF13174">
    <property type="entry name" value="TPR_6"/>
    <property type="match status" value="1"/>
</dbReference>
<dbReference type="EnsemblMetazoa" id="HelroT172188">
    <property type="protein sequence ID" value="HelroP172188"/>
    <property type="gene ID" value="HelroG172188"/>
</dbReference>
<dbReference type="Pfam" id="PF25068">
    <property type="entry name" value="ARM_TT21_4th"/>
    <property type="match status" value="1"/>
</dbReference>